<dbReference type="NCBIfam" id="TIGR00750">
    <property type="entry name" value="lao"/>
    <property type="match status" value="1"/>
</dbReference>
<dbReference type="InterPro" id="IPR003593">
    <property type="entry name" value="AAA+_ATPase"/>
</dbReference>
<dbReference type="Gene3D" id="3.40.50.300">
    <property type="entry name" value="P-loop containing nucleotide triphosphate hydrolases"/>
    <property type="match status" value="1"/>
</dbReference>
<protein>
    <submittedName>
        <fullName evidence="7">LAO/AO transport system kinase</fullName>
    </submittedName>
</protein>
<dbReference type="SUPFAM" id="SSF52540">
    <property type="entry name" value="P-loop containing nucleoside triphosphate hydrolases"/>
    <property type="match status" value="1"/>
</dbReference>
<name>A0AA45WYY2_9CLOT</name>
<gene>
    <name evidence="7" type="ORF">SAMN06296020_12018</name>
</gene>
<comment type="caution">
    <text evidence="7">The sequence shown here is derived from an EMBL/GenBank/DDBJ whole genome shotgun (WGS) entry which is preliminary data.</text>
</comment>
<dbReference type="Pfam" id="PF03308">
    <property type="entry name" value="MeaB"/>
    <property type="match status" value="1"/>
</dbReference>
<keyword evidence="5" id="KW-0143">Chaperone</keyword>
<evidence type="ECO:0000259" key="6">
    <source>
        <dbReference type="SMART" id="SM00382"/>
    </source>
</evidence>
<evidence type="ECO:0000256" key="2">
    <source>
        <dbReference type="ARBA" id="ARBA00022741"/>
    </source>
</evidence>
<dbReference type="SMART" id="SM00382">
    <property type="entry name" value="AAA"/>
    <property type="match status" value="1"/>
</dbReference>
<dbReference type="AlphaFoldDB" id="A0AA45WYY2"/>
<evidence type="ECO:0000256" key="1">
    <source>
        <dbReference type="ARBA" id="ARBA00009625"/>
    </source>
</evidence>
<proteinExistence type="inferred from homology"/>
<keyword evidence="7" id="KW-0418">Kinase</keyword>
<keyword evidence="4" id="KW-0342">GTP-binding</keyword>
<evidence type="ECO:0000256" key="3">
    <source>
        <dbReference type="ARBA" id="ARBA00022801"/>
    </source>
</evidence>
<dbReference type="InterPro" id="IPR052040">
    <property type="entry name" value="GTPase/Isobutyryl-CoA_mutase"/>
</dbReference>
<comment type="similarity">
    <text evidence="1">Belongs to the SIMIBI class G3E GTPase family. ArgK/MeaB subfamily.</text>
</comment>
<keyword evidence="8" id="KW-1185">Reference proteome</keyword>
<sequence>MELGERLLQGDKKAAARMISLIENDDPKAVAILASLYQHTGKARVIGITGPPGAGKSTLVDKVVKQLRSRGATVGVIAVDPTSPFTGGSILGDRIRMSDLNLDPGVFIRSMGTRGHLGGLSKATLGAVKILDLLGMDYVLIETVGVGQSEVDIVKVADSVLMVMVPGLGDDIQAIKAGIMEIGDVFVINKADRDGADRTKMEIEMMLDFNHQEWRPPVTKAVAVKNEGIEEAVDNLEKHWEYLESTEKLAETRIRNSELEIMDLAQTALVKQLMRNSDNRNWLRGLAEKVAQREQDPYTTSRLVLQEMMKQSIKEEAHENTES</sequence>
<dbReference type="GO" id="GO:0016301">
    <property type="term" value="F:kinase activity"/>
    <property type="evidence" value="ECO:0007669"/>
    <property type="project" value="UniProtKB-KW"/>
</dbReference>
<keyword evidence="2" id="KW-0547">Nucleotide-binding</keyword>
<dbReference type="Proteomes" id="UP001158066">
    <property type="component" value="Unassembled WGS sequence"/>
</dbReference>
<dbReference type="InterPro" id="IPR027417">
    <property type="entry name" value="P-loop_NTPase"/>
</dbReference>
<dbReference type="InterPro" id="IPR005129">
    <property type="entry name" value="GTPase_ArgK"/>
</dbReference>
<dbReference type="GO" id="GO:0003924">
    <property type="term" value="F:GTPase activity"/>
    <property type="evidence" value="ECO:0007669"/>
    <property type="project" value="InterPro"/>
</dbReference>
<dbReference type="PANTHER" id="PTHR43087:SF1">
    <property type="entry name" value="LAO_AO TRANSPORT SYSTEM ATPASE"/>
    <property type="match status" value="1"/>
</dbReference>
<evidence type="ECO:0000313" key="8">
    <source>
        <dbReference type="Proteomes" id="UP001158066"/>
    </source>
</evidence>
<reference evidence="7" key="1">
    <citation type="submission" date="2017-05" db="EMBL/GenBank/DDBJ databases">
        <authorList>
            <person name="Varghese N."/>
            <person name="Submissions S."/>
        </authorList>
    </citation>
    <scope>NUCLEOTIDE SEQUENCE</scope>
    <source>
        <strain evidence="7">Su22</strain>
    </source>
</reference>
<organism evidence="7 8">
    <name type="scientific">Anoxynatronum buryatiense</name>
    <dbReference type="NCBI Taxonomy" id="489973"/>
    <lineage>
        <taxon>Bacteria</taxon>
        <taxon>Bacillati</taxon>
        <taxon>Bacillota</taxon>
        <taxon>Clostridia</taxon>
        <taxon>Eubacteriales</taxon>
        <taxon>Clostridiaceae</taxon>
        <taxon>Anoxynatronum</taxon>
    </lineage>
</organism>
<dbReference type="PANTHER" id="PTHR43087">
    <property type="entry name" value="LYSINE/ARGININE/ORNITHINE TRANSPORT SYSTEM KINASE"/>
    <property type="match status" value="1"/>
</dbReference>
<evidence type="ECO:0000313" key="7">
    <source>
        <dbReference type="EMBL" id="SMP70282.1"/>
    </source>
</evidence>
<dbReference type="EMBL" id="FXUF01000020">
    <property type="protein sequence ID" value="SMP70282.1"/>
    <property type="molecule type" value="Genomic_DNA"/>
</dbReference>
<dbReference type="RefSeq" id="WP_283410731.1">
    <property type="nucleotide sequence ID" value="NZ_FXUF01000020.1"/>
</dbReference>
<feature type="domain" description="AAA+ ATPase" evidence="6">
    <location>
        <begin position="42"/>
        <end position="186"/>
    </location>
</feature>
<keyword evidence="7" id="KW-0808">Transferase</keyword>
<dbReference type="CDD" id="cd03114">
    <property type="entry name" value="MMAA-like"/>
    <property type="match status" value="1"/>
</dbReference>
<accession>A0AA45WYY2</accession>
<evidence type="ECO:0000256" key="4">
    <source>
        <dbReference type="ARBA" id="ARBA00023134"/>
    </source>
</evidence>
<dbReference type="GO" id="GO:0005525">
    <property type="term" value="F:GTP binding"/>
    <property type="evidence" value="ECO:0007669"/>
    <property type="project" value="UniProtKB-KW"/>
</dbReference>
<evidence type="ECO:0000256" key="5">
    <source>
        <dbReference type="ARBA" id="ARBA00023186"/>
    </source>
</evidence>
<keyword evidence="3" id="KW-0378">Hydrolase</keyword>